<dbReference type="EMBL" id="CP081295">
    <property type="protein sequence ID" value="QZD90228.1"/>
    <property type="molecule type" value="Genomic_DNA"/>
</dbReference>
<dbReference type="RefSeq" id="WP_221425701.1">
    <property type="nucleotide sequence ID" value="NZ_CP081295.1"/>
</dbReference>
<name>A0ABX8ZST8_9SPHN</name>
<dbReference type="InterPro" id="IPR004360">
    <property type="entry name" value="Glyas_Fos-R_dOase_dom"/>
</dbReference>
<feature type="domain" description="VOC" evidence="1">
    <location>
        <begin position="2"/>
        <end position="118"/>
    </location>
</feature>
<dbReference type="PANTHER" id="PTHR36113:SF3">
    <property type="entry name" value="SLL5075 PROTEIN"/>
    <property type="match status" value="1"/>
</dbReference>
<evidence type="ECO:0000313" key="3">
    <source>
        <dbReference type="Proteomes" id="UP000824281"/>
    </source>
</evidence>
<dbReference type="Proteomes" id="UP000824281">
    <property type="component" value="Chromosome"/>
</dbReference>
<dbReference type="PANTHER" id="PTHR36113">
    <property type="entry name" value="LYASE, PUTATIVE-RELATED-RELATED"/>
    <property type="match status" value="1"/>
</dbReference>
<accession>A0ABX8ZST8</accession>
<proteinExistence type="predicted"/>
<dbReference type="PROSITE" id="PS51819">
    <property type="entry name" value="VOC"/>
    <property type="match status" value="1"/>
</dbReference>
<evidence type="ECO:0000313" key="2">
    <source>
        <dbReference type="EMBL" id="QZD90228.1"/>
    </source>
</evidence>
<sequence length="119" mass="13335">MKLDHMVVLVRSLEASLPWYDALLGLIGFRKTRNHVWTSDDGLSVDLKQAKAATSEYERYAPGLNHLGFTAPDEAALDAVRDGMEQAGFEVPHKQYFDGETATFFRDPDGIRVEVTVYS</sequence>
<gene>
    <name evidence="2" type="ORF">K3148_02140</name>
</gene>
<dbReference type="InterPro" id="IPR051332">
    <property type="entry name" value="Fosfomycin_Res_Enzymes"/>
</dbReference>
<protein>
    <submittedName>
        <fullName evidence="2">VOC family protein</fullName>
    </submittedName>
</protein>
<dbReference type="InterPro" id="IPR037523">
    <property type="entry name" value="VOC_core"/>
</dbReference>
<organism evidence="2 3">
    <name type="scientific">Qipengyuania aurantiaca</name>
    <dbReference type="NCBI Taxonomy" id="2867233"/>
    <lineage>
        <taxon>Bacteria</taxon>
        <taxon>Pseudomonadati</taxon>
        <taxon>Pseudomonadota</taxon>
        <taxon>Alphaproteobacteria</taxon>
        <taxon>Sphingomonadales</taxon>
        <taxon>Erythrobacteraceae</taxon>
        <taxon>Qipengyuania</taxon>
    </lineage>
</organism>
<dbReference type="Gene3D" id="3.10.180.10">
    <property type="entry name" value="2,3-Dihydroxybiphenyl 1,2-Dioxygenase, domain 1"/>
    <property type="match status" value="1"/>
</dbReference>
<dbReference type="SUPFAM" id="SSF54593">
    <property type="entry name" value="Glyoxalase/Bleomycin resistance protein/Dihydroxybiphenyl dioxygenase"/>
    <property type="match status" value="1"/>
</dbReference>
<dbReference type="Pfam" id="PF00903">
    <property type="entry name" value="Glyoxalase"/>
    <property type="match status" value="1"/>
</dbReference>
<reference evidence="2 3" key="1">
    <citation type="submission" date="2021-08" db="EMBL/GenBank/DDBJ databases">
        <title>Comparative Genomics Analysis of the Genus Qipengyuania Reveals Extensive Genetic Diversity and Metabolic Versatility, Including the Description of Fifteen Novel Species.</title>
        <authorList>
            <person name="Liu Y."/>
        </authorList>
    </citation>
    <scope>NUCLEOTIDE SEQUENCE [LARGE SCALE GENOMIC DNA]</scope>
    <source>
        <strain evidence="2 3">1NDH13</strain>
    </source>
</reference>
<keyword evidence="3" id="KW-1185">Reference proteome</keyword>
<evidence type="ECO:0000259" key="1">
    <source>
        <dbReference type="PROSITE" id="PS51819"/>
    </source>
</evidence>
<dbReference type="InterPro" id="IPR029068">
    <property type="entry name" value="Glyas_Bleomycin-R_OHBP_Dase"/>
</dbReference>